<dbReference type="PROSITE" id="PS51257">
    <property type="entry name" value="PROKAR_LIPOPROTEIN"/>
    <property type="match status" value="1"/>
</dbReference>
<feature type="domain" description="DUF4266" evidence="2">
    <location>
        <begin position="24"/>
        <end position="73"/>
    </location>
</feature>
<reference evidence="3 4" key="1">
    <citation type="journal article" date="2018" name="Nat. Biotechnol.">
        <title>A standardized bacterial taxonomy based on genome phylogeny substantially revises the tree of life.</title>
        <authorList>
            <person name="Parks D.H."/>
            <person name="Chuvochina M."/>
            <person name="Waite D.W."/>
            <person name="Rinke C."/>
            <person name="Skarshewski A."/>
            <person name="Chaumeil P.A."/>
            <person name="Hugenholtz P."/>
        </authorList>
    </citation>
    <scope>NUCLEOTIDE SEQUENCE [LARGE SCALE GENOMIC DNA]</scope>
    <source>
        <strain evidence="3">UBA9667</strain>
    </source>
</reference>
<feature type="signal peptide" evidence="1">
    <location>
        <begin position="1"/>
        <end position="24"/>
    </location>
</feature>
<evidence type="ECO:0000259" key="2">
    <source>
        <dbReference type="Pfam" id="PF14086"/>
    </source>
</evidence>
<evidence type="ECO:0000313" key="4">
    <source>
        <dbReference type="Proteomes" id="UP000263098"/>
    </source>
</evidence>
<gene>
    <name evidence="3" type="ORF">DHW31_10280</name>
</gene>
<keyword evidence="1" id="KW-0732">Signal</keyword>
<organism evidence="3 4">
    <name type="scientific">Bacteroides graminisolvens</name>
    <dbReference type="NCBI Taxonomy" id="477666"/>
    <lineage>
        <taxon>Bacteria</taxon>
        <taxon>Pseudomonadati</taxon>
        <taxon>Bacteroidota</taxon>
        <taxon>Bacteroidia</taxon>
        <taxon>Bacteroidales</taxon>
        <taxon>Bacteroidaceae</taxon>
        <taxon>Bacteroides</taxon>
    </lineage>
</organism>
<accession>A0A3D2SID7</accession>
<evidence type="ECO:0000256" key="1">
    <source>
        <dbReference type="SAM" id="SignalP"/>
    </source>
</evidence>
<feature type="chain" id="PRO_5017572064" evidence="1">
    <location>
        <begin position="25"/>
        <end position="73"/>
    </location>
</feature>
<name>A0A3D2SID7_9BACE</name>
<dbReference type="InterPro" id="IPR025362">
    <property type="entry name" value="DUF4266"/>
</dbReference>
<comment type="caution">
    <text evidence="3">The sequence shown here is derived from an EMBL/GenBank/DDBJ whole genome shotgun (WGS) entry which is preliminary data.</text>
</comment>
<dbReference type="EMBL" id="DPVG01000380">
    <property type="protein sequence ID" value="HCK25141.1"/>
    <property type="molecule type" value="Genomic_DNA"/>
</dbReference>
<evidence type="ECO:0000313" key="3">
    <source>
        <dbReference type="EMBL" id="HCK25141.1"/>
    </source>
</evidence>
<protein>
    <submittedName>
        <fullName evidence="3">DUF4266 domain-containing protein</fullName>
    </submittedName>
</protein>
<dbReference type="RefSeq" id="WP_024996218.1">
    <property type="nucleotide sequence ID" value="NZ_JAJUIH010000003.1"/>
</dbReference>
<dbReference type="AlphaFoldDB" id="A0A3D2SID7"/>
<dbReference type="Proteomes" id="UP000263098">
    <property type="component" value="Unassembled WGS sequence"/>
</dbReference>
<dbReference type="Pfam" id="PF14086">
    <property type="entry name" value="DUF4266"/>
    <property type="match status" value="1"/>
</dbReference>
<proteinExistence type="predicted"/>
<sequence length="73" mass="7992">MMKYVFFIVCVCFTLLMMASCVSVKPYQKAKLNDAEMVLSGRSIEKYENNFLMYREGATGGNGGRTGGGCGCN</sequence>